<evidence type="ECO:0000313" key="2">
    <source>
        <dbReference type="EMBL" id="KAG5558888.1"/>
    </source>
</evidence>
<dbReference type="Gene3D" id="1.25.40.10">
    <property type="entry name" value="Tetratricopeptide repeat domain"/>
    <property type="match status" value="1"/>
</dbReference>
<evidence type="ECO:0000256" key="1">
    <source>
        <dbReference type="SAM" id="Phobius"/>
    </source>
</evidence>
<reference evidence="2" key="1">
    <citation type="submission" date="2020-08" db="EMBL/GenBank/DDBJ databases">
        <title>Plant Genome Project.</title>
        <authorList>
            <person name="Zhang R.-G."/>
        </authorList>
    </citation>
    <scope>NUCLEOTIDE SEQUENCE</scope>
    <source>
        <strain evidence="2">WSP0</strain>
        <tissue evidence="2">Leaf</tissue>
    </source>
</reference>
<sequence length="387" mass="43284">MAVVVRCPSQLRPLTPPLSTAAHLPPPEFRFRLGNMGSIPLKVKKLISSVENAAKEEFEAYLALLGRQAMPMGVDDVKTSISEGNFVGPTQLDDDSSPGHLLAHQVMVLGRFPAFALFVVNALMFSTPLEALAETFEADKSIFNMPLLLFAAFMGATVGVLLPRWKKENLKQLDEQLGQIKADLRRQAKIKSLAPTLRNAPAVGRVPENEVIADPRKHELISRLKSGDDFLTNQDPDKAFVEFEAAAILAHNLSDRTKMKKAGTGLGWLSVVVSSLFLASNPAYVPRCKCKENSTKLLNAIARYWQAQNRRKKSDQKGNRKVKILGMQRLIEQILGMQRLIEQSRNVTLSLEKLIWLRFSIRSIVIHYNRRIYLFIYSGSCFPCLLC</sequence>
<dbReference type="PANTHER" id="PTHR47310">
    <property type="entry name" value="PROTEIN FLUORESCENT IN BLUE LIGHT, CHLOROPLASTIC"/>
    <property type="match status" value="1"/>
</dbReference>
<gene>
    <name evidence="2" type="ORF">RHGRI_008738</name>
</gene>
<dbReference type="GO" id="GO:0015995">
    <property type="term" value="P:chlorophyll biosynthetic process"/>
    <property type="evidence" value="ECO:0007669"/>
    <property type="project" value="InterPro"/>
</dbReference>
<dbReference type="InterPro" id="IPR011990">
    <property type="entry name" value="TPR-like_helical_dom_sf"/>
</dbReference>
<evidence type="ECO:0000313" key="3">
    <source>
        <dbReference type="Proteomes" id="UP000823749"/>
    </source>
</evidence>
<dbReference type="PANTHER" id="PTHR47310:SF2">
    <property type="entry name" value="PROTEIN FLUORESCENT IN BLUE LIGHT, CHLOROPLASTIC"/>
    <property type="match status" value="1"/>
</dbReference>
<keyword evidence="1" id="KW-0472">Membrane</keyword>
<organism evidence="2 3">
    <name type="scientific">Rhododendron griersonianum</name>
    <dbReference type="NCBI Taxonomy" id="479676"/>
    <lineage>
        <taxon>Eukaryota</taxon>
        <taxon>Viridiplantae</taxon>
        <taxon>Streptophyta</taxon>
        <taxon>Embryophyta</taxon>
        <taxon>Tracheophyta</taxon>
        <taxon>Spermatophyta</taxon>
        <taxon>Magnoliopsida</taxon>
        <taxon>eudicotyledons</taxon>
        <taxon>Gunneridae</taxon>
        <taxon>Pentapetalae</taxon>
        <taxon>asterids</taxon>
        <taxon>Ericales</taxon>
        <taxon>Ericaceae</taxon>
        <taxon>Ericoideae</taxon>
        <taxon>Rhodoreae</taxon>
        <taxon>Rhododendron</taxon>
    </lineage>
</organism>
<dbReference type="AlphaFoldDB" id="A0AAV6L3F0"/>
<accession>A0AAV6L3F0</accession>
<feature type="transmembrane region" description="Helical" evidence="1">
    <location>
        <begin position="141"/>
        <end position="162"/>
    </location>
</feature>
<keyword evidence="1" id="KW-1133">Transmembrane helix</keyword>
<feature type="transmembrane region" description="Helical" evidence="1">
    <location>
        <begin position="266"/>
        <end position="285"/>
    </location>
</feature>
<feature type="transmembrane region" description="Helical" evidence="1">
    <location>
        <begin position="108"/>
        <end position="129"/>
    </location>
</feature>
<keyword evidence="3" id="KW-1185">Reference proteome</keyword>
<dbReference type="Proteomes" id="UP000823749">
    <property type="component" value="Chromosome 3"/>
</dbReference>
<dbReference type="EMBL" id="JACTNZ010000003">
    <property type="protein sequence ID" value="KAG5558888.1"/>
    <property type="molecule type" value="Genomic_DNA"/>
</dbReference>
<keyword evidence="1" id="KW-0812">Transmembrane</keyword>
<protein>
    <submittedName>
        <fullName evidence="2">Uncharacterized protein</fullName>
    </submittedName>
</protein>
<name>A0AAV6L3F0_9ERIC</name>
<proteinExistence type="predicted"/>
<comment type="caution">
    <text evidence="2">The sequence shown here is derived from an EMBL/GenBank/DDBJ whole genome shotgun (WGS) entry which is preliminary data.</text>
</comment>
<dbReference type="InterPro" id="IPR044243">
    <property type="entry name" value="FLU"/>
</dbReference>